<reference evidence="5" key="1">
    <citation type="submission" date="2016-04" db="EMBL/GenBank/DDBJ databases">
        <title>Cephalotus genome sequencing.</title>
        <authorList>
            <person name="Fukushima K."/>
            <person name="Hasebe M."/>
            <person name="Fang X."/>
        </authorList>
    </citation>
    <scope>NUCLEOTIDE SEQUENCE [LARGE SCALE GENOMIC DNA]</scope>
    <source>
        <strain evidence="5">cv. St1</strain>
    </source>
</reference>
<protein>
    <submittedName>
        <fullName evidence="4">Zf-C2H2_6 domain-containing protein</fullName>
    </submittedName>
</protein>
<keyword evidence="5" id="KW-1185">Reference proteome</keyword>
<feature type="non-terminal residue" evidence="4">
    <location>
        <position position="470"/>
    </location>
</feature>
<evidence type="ECO:0000313" key="5">
    <source>
        <dbReference type="Proteomes" id="UP000187406"/>
    </source>
</evidence>
<feature type="domain" description="C2H2-type" evidence="3">
    <location>
        <begin position="298"/>
        <end position="325"/>
    </location>
</feature>
<name>A0A1Q3CNC8_CEPFO</name>
<dbReference type="STRING" id="3775.A0A1Q3CNC8"/>
<proteinExistence type="predicted"/>
<dbReference type="Proteomes" id="UP000187406">
    <property type="component" value="Unassembled WGS sequence"/>
</dbReference>
<evidence type="ECO:0000259" key="3">
    <source>
        <dbReference type="PROSITE" id="PS50157"/>
    </source>
</evidence>
<dbReference type="Gene3D" id="3.30.160.60">
    <property type="entry name" value="Classic Zinc Finger"/>
    <property type="match status" value="1"/>
</dbReference>
<dbReference type="InParanoid" id="A0A1Q3CNC8"/>
<dbReference type="SUPFAM" id="SSF57667">
    <property type="entry name" value="beta-beta-alpha zinc fingers"/>
    <property type="match status" value="3"/>
</dbReference>
<dbReference type="SMART" id="SM00355">
    <property type="entry name" value="ZnF_C2H2"/>
    <property type="match status" value="4"/>
</dbReference>
<dbReference type="AlphaFoldDB" id="A0A1Q3CNC8"/>
<dbReference type="PROSITE" id="PS50157">
    <property type="entry name" value="ZINC_FINGER_C2H2_2"/>
    <property type="match status" value="3"/>
</dbReference>
<comment type="caution">
    <text evidence="4">The sequence shown here is derived from an EMBL/GenBank/DDBJ whole genome shotgun (WGS) entry which is preliminary data.</text>
</comment>
<keyword evidence="1" id="KW-0863">Zinc-finger</keyword>
<dbReference type="InterPro" id="IPR013087">
    <property type="entry name" value="Znf_C2H2_type"/>
</dbReference>
<dbReference type="InterPro" id="IPR036236">
    <property type="entry name" value="Znf_C2H2_sf"/>
</dbReference>
<keyword evidence="1" id="KW-0862">Zinc</keyword>
<gene>
    <name evidence="4" type="ORF">CFOL_v3_25047</name>
</gene>
<dbReference type="PANTHER" id="PTHR46869">
    <property type="entry name" value="C2H2-LIKE ZINC FINGER PROTEIN"/>
    <property type="match status" value="1"/>
</dbReference>
<dbReference type="PROSITE" id="PS00028">
    <property type="entry name" value="ZINC_FINGER_C2H2_1"/>
    <property type="match status" value="4"/>
</dbReference>
<organism evidence="4 5">
    <name type="scientific">Cephalotus follicularis</name>
    <name type="common">Albany pitcher plant</name>
    <dbReference type="NCBI Taxonomy" id="3775"/>
    <lineage>
        <taxon>Eukaryota</taxon>
        <taxon>Viridiplantae</taxon>
        <taxon>Streptophyta</taxon>
        <taxon>Embryophyta</taxon>
        <taxon>Tracheophyta</taxon>
        <taxon>Spermatophyta</taxon>
        <taxon>Magnoliopsida</taxon>
        <taxon>eudicotyledons</taxon>
        <taxon>Gunneridae</taxon>
        <taxon>Pentapetalae</taxon>
        <taxon>rosids</taxon>
        <taxon>fabids</taxon>
        <taxon>Oxalidales</taxon>
        <taxon>Cephalotaceae</taxon>
        <taxon>Cephalotus</taxon>
    </lineage>
</organism>
<keyword evidence="1" id="KW-0479">Metal-binding</keyword>
<feature type="non-terminal residue" evidence="4">
    <location>
        <position position="1"/>
    </location>
</feature>
<evidence type="ECO:0000256" key="1">
    <source>
        <dbReference type="PROSITE-ProRule" id="PRU00042"/>
    </source>
</evidence>
<evidence type="ECO:0000256" key="2">
    <source>
        <dbReference type="SAM" id="MobiDB-lite"/>
    </source>
</evidence>
<dbReference type="PANTHER" id="PTHR46869:SF6">
    <property type="entry name" value="C2H2-TYPE DOMAIN-CONTAINING PROTEIN"/>
    <property type="match status" value="1"/>
</dbReference>
<accession>A0A1Q3CNC8</accession>
<dbReference type="EMBL" id="BDDD01002444">
    <property type="protein sequence ID" value="GAV81593.1"/>
    <property type="molecule type" value="Genomic_DNA"/>
</dbReference>
<feature type="region of interest" description="Disordered" evidence="2">
    <location>
        <begin position="126"/>
        <end position="147"/>
    </location>
</feature>
<sequence length="470" mass="52276">KEYQEFKYVCKFCYKSFPCGRSLGGHMRSHLTYNNNSTDSIDDKKAIKKKPVSSIKCGGTNNSTSEGQDTSLYDKFCEECGKCFQSWKALFGHMKCHSSEKERVCNNNSLEDQGSLMTNSVQKLVMDSQSDDETSVPNQRRRSKRRPIRYMVAPANSCSFHFGSNSGPSSVSENDQEKKEAAMCLMLLSRHVGCHWRGSNSVADSFDNNSVSLGAKIEIKSSACNGDETVKLKEVKEKKLESAVTLNSEMIKHEVSINGLYKNDKINEEYRISDSLKKLKTDDFDNKFCKDLHKRNIYECTTCNKVFHSYQALGGHRASHSKFKGCFASRMDSSETSIETGTSSDPTSDSNLITSINNGIPNIIGQLLADCGDDKADSKSKAHECPICLKVYPSGQALGGHKRSHLVVANEARNNQTIVIEKPIPAIREFLDLNLPAPVEEETNGLVGFKPWWMGISSHKHKALVGLISN</sequence>
<feature type="domain" description="C2H2-type" evidence="3">
    <location>
        <begin position="8"/>
        <end position="30"/>
    </location>
</feature>
<dbReference type="GO" id="GO:0008270">
    <property type="term" value="F:zinc ion binding"/>
    <property type="evidence" value="ECO:0007669"/>
    <property type="project" value="UniProtKB-KW"/>
</dbReference>
<evidence type="ECO:0000313" key="4">
    <source>
        <dbReference type="EMBL" id="GAV81593.1"/>
    </source>
</evidence>
<feature type="domain" description="C2H2-type" evidence="3">
    <location>
        <begin position="75"/>
        <end position="102"/>
    </location>
</feature>
<dbReference type="Pfam" id="PF13912">
    <property type="entry name" value="zf-C2H2_6"/>
    <property type="match status" value="4"/>
</dbReference>
<dbReference type="OrthoDB" id="9451254at2759"/>